<gene>
    <name evidence="11" type="ORF">FA15DRAFT_686798</name>
</gene>
<feature type="region of interest" description="Disordered" evidence="7">
    <location>
        <begin position="1091"/>
        <end position="1115"/>
    </location>
</feature>
<dbReference type="SMART" id="SM01411">
    <property type="entry name" value="Ephrin_rec_like"/>
    <property type="match status" value="5"/>
</dbReference>
<dbReference type="InterPro" id="IPR002049">
    <property type="entry name" value="LE_dom"/>
</dbReference>
<dbReference type="InterPro" id="IPR006212">
    <property type="entry name" value="Furin_repeat"/>
</dbReference>
<keyword evidence="8" id="KW-1133">Transmembrane helix</keyword>
<protein>
    <recommendedName>
        <fullName evidence="10">EGF-like domain-containing protein</fullName>
    </recommendedName>
</protein>
<dbReference type="CDD" id="cd00064">
    <property type="entry name" value="FU"/>
    <property type="match status" value="3"/>
</dbReference>
<organism evidence="11 12">
    <name type="scientific">Coprinopsis marcescibilis</name>
    <name type="common">Agaric fungus</name>
    <name type="synonym">Psathyrella marcescibilis</name>
    <dbReference type="NCBI Taxonomy" id="230819"/>
    <lineage>
        <taxon>Eukaryota</taxon>
        <taxon>Fungi</taxon>
        <taxon>Dikarya</taxon>
        <taxon>Basidiomycota</taxon>
        <taxon>Agaricomycotina</taxon>
        <taxon>Agaricomycetes</taxon>
        <taxon>Agaricomycetidae</taxon>
        <taxon>Agaricales</taxon>
        <taxon>Agaricineae</taxon>
        <taxon>Psathyrellaceae</taxon>
        <taxon>Coprinopsis</taxon>
    </lineage>
</organism>
<feature type="region of interest" description="Disordered" evidence="7">
    <location>
        <begin position="820"/>
        <end position="863"/>
    </location>
</feature>
<dbReference type="SMART" id="SM00261">
    <property type="entry name" value="FU"/>
    <property type="match status" value="7"/>
</dbReference>
<keyword evidence="6" id="KW-1015">Disulfide bond</keyword>
<sequence>MSMKLAALFFSLVTTVVAQSTPVVICVPGQCLQGFSNTTIGAELSAPGAPAPLRLLPGEYSANTDPALLHDLLVNPSASLKPSSGFDGGLSTLPLNLKLSPGVAIYSDVLYSGRGGFLGLPTEAINSTVPFNAQSLAVSENTWVALARGSNLDERVVLWDSAPDLTQLSLPSTLTLLDIQSTNCNPTCAGAGVCSALGQCTCPPNFSGASCESCAAGFFGPTCQACPADCEECDEGVAGTGRCLTREVGERDPRRCGCTNGACNPDGSCECAEGWQDGGNGENNKCAVCAPGFFLSSTGDCTACGVGCERCSAPNGQCEACRSGFSLDSNERTKCDPVRALNGGGIQCPPGAFSSGGDCQPCSNSCGSCSGPGIDQCLSCPIGQFNVGGRCVAPDGNGVCPGTDGMVADNVRLVCDACPSRCSSCLIPSYNGASTLAQLQCSGCLPGSFLSNGRCVETCPAGTFVNPQDNLTCIPCSSTCATCSGSADFCLACPNGGFALNGQCVPSCPSGTFTSNQESRTCASCHADCSTCSGPSFTQCITCPSSRPVLSTVTGATSGRCLATCNKNQFFDAQSGRCGSCTGSGPQGCLSCQSPGQVVRGGRCVDAGCANNAAVIPGLGVCLSELVLVPSSTEGEAPLPTITGIADPAPTPGRRPLEWWQILLMALGCAFIFLVVLWCFRRRNRKRREQKTKMFAEGKGIGSKKWGWKWGSIPWKFWKFGNLGKSGGGKSKKAKESMELPVYNHHEMERIERERAREVAFSGNDEVIESGSKKSGYLKPLSARRDPPLSTKQSSRVNSNRRSDDLESYIDAYDYSRQSMSIRSHTPSTLPDLDGYYPTRRGGRNQDRDGLRRQVTGVGSRHREMDVEKESIYSQVTGLARQTPEPRIPVKRDLVTIGGGSERSVSPPMNKLRKPVPAMARQGSDDSLESVVIAPSPYANQFQQQQRQREGVLVDLDGESSRGMPLQYTGFVNSNNTGGNGEQGFGGQQPTMQFETLSEAQTYAMSYKPQLASSLAGSGSGAGLNGLVPNITGGPMGYTLAWVPTHLTGSSATVSTAANGNVNYWVQPNGGSSGLSSATLNNSMSNLGGLKPNFTGSSSVSGGSKNPFRQQQQYL</sequence>
<dbReference type="Gene3D" id="2.10.220.10">
    <property type="entry name" value="Hormone Receptor, Insulin-like Growth Factor Receptor 1, Chain A, domain 2"/>
    <property type="match status" value="4"/>
</dbReference>
<evidence type="ECO:0000256" key="4">
    <source>
        <dbReference type="ARBA" id="ARBA00022729"/>
    </source>
</evidence>
<accession>A0A5C3LBT4</accession>
<dbReference type="EMBL" id="ML210182">
    <property type="protein sequence ID" value="TFK25768.1"/>
    <property type="molecule type" value="Genomic_DNA"/>
</dbReference>
<feature type="disulfide bond" evidence="6">
    <location>
        <begin position="184"/>
        <end position="194"/>
    </location>
</feature>
<evidence type="ECO:0000256" key="2">
    <source>
        <dbReference type="ARBA" id="ARBA00022525"/>
    </source>
</evidence>
<dbReference type="PROSITE" id="PS01248">
    <property type="entry name" value="EGF_LAM_1"/>
    <property type="match status" value="1"/>
</dbReference>
<evidence type="ECO:0000256" key="7">
    <source>
        <dbReference type="SAM" id="MobiDB-lite"/>
    </source>
</evidence>
<keyword evidence="8" id="KW-0812">Transmembrane</keyword>
<dbReference type="CDD" id="cd00055">
    <property type="entry name" value="EGF_Lam"/>
    <property type="match status" value="1"/>
</dbReference>
<dbReference type="SUPFAM" id="SSF57184">
    <property type="entry name" value="Growth factor receptor domain"/>
    <property type="match status" value="3"/>
</dbReference>
<evidence type="ECO:0000313" key="11">
    <source>
        <dbReference type="EMBL" id="TFK25768.1"/>
    </source>
</evidence>
<dbReference type="InterPro" id="IPR043601">
    <property type="entry name" value="Rspo_Fu-CRD_dom"/>
</dbReference>
<dbReference type="PROSITE" id="PS00022">
    <property type="entry name" value="EGF_1"/>
    <property type="match status" value="1"/>
</dbReference>
<evidence type="ECO:0000256" key="1">
    <source>
        <dbReference type="ARBA" id="ARBA00004613"/>
    </source>
</evidence>
<evidence type="ECO:0000256" key="5">
    <source>
        <dbReference type="ARBA" id="ARBA00023180"/>
    </source>
</evidence>
<evidence type="ECO:0000256" key="3">
    <source>
        <dbReference type="ARBA" id="ARBA00022536"/>
    </source>
</evidence>
<dbReference type="GO" id="GO:0005576">
    <property type="term" value="C:extracellular region"/>
    <property type="evidence" value="ECO:0007669"/>
    <property type="project" value="UniProtKB-SubCell"/>
</dbReference>
<dbReference type="PANTHER" id="PTHR15332">
    <property type="entry name" value="PROPROTEIN CONVERTASE SUBTILISIN_KEXIN TYPE 5-LIKE"/>
    <property type="match status" value="1"/>
</dbReference>
<dbReference type="AlphaFoldDB" id="A0A5C3LBT4"/>
<evidence type="ECO:0000256" key="8">
    <source>
        <dbReference type="SAM" id="Phobius"/>
    </source>
</evidence>
<keyword evidence="3 6" id="KW-0245">EGF-like domain</keyword>
<feature type="compositionally biased region" description="Polar residues" evidence="7">
    <location>
        <begin position="1094"/>
        <end position="1115"/>
    </location>
</feature>
<feature type="domain" description="EGF-like" evidence="10">
    <location>
        <begin position="180"/>
        <end position="212"/>
    </location>
</feature>
<feature type="transmembrane region" description="Helical" evidence="8">
    <location>
        <begin position="659"/>
        <end position="680"/>
    </location>
</feature>
<name>A0A5C3LBT4_COPMA</name>
<dbReference type="PANTHER" id="PTHR15332:SF175">
    <property type="entry name" value="PROPROTEIN CONVERTASE SUBTILISIN_KEXIN TYPE 5-LIKE"/>
    <property type="match status" value="1"/>
</dbReference>
<dbReference type="InterPro" id="IPR009030">
    <property type="entry name" value="Growth_fac_rcpt_cys_sf"/>
</dbReference>
<dbReference type="PROSITE" id="PS50026">
    <property type="entry name" value="EGF_3"/>
    <property type="match status" value="1"/>
</dbReference>
<evidence type="ECO:0000259" key="10">
    <source>
        <dbReference type="PROSITE" id="PS50026"/>
    </source>
</evidence>
<feature type="chain" id="PRO_5023148826" description="EGF-like domain-containing protein" evidence="9">
    <location>
        <begin position="19"/>
        <end position="1115"/>
    </location>
</feature>
<proteinExistence type="predicted"/>
<keyword evidence="4 9" id="KW-0732">Signal</keyword>
<reference evidence="11 12" key="1">
    <citation type="journal article" date="2019" name="Nat. Ecol. Evol.">
        <title>Megaphylogeny resolves global patterns of mushroom evolution.</title>
        <authorList>
            <person name="Varga T."/>
            <person name="Krizsan K."/>
            <person name="Foldi C."/>
            <person name="Dima B."/>
            <person name="Sanchez-Garcia M."/>
            <person name="Sanchez-Ramirez S."/>
            <person name="Szollosi G.J."/>
            <person name="Szarkandi J.G."/>
            <person name="Papp V."/>
            <person name="Albert L."/>
            <person name="Andreopoulos W."/>
            <person name="Angelini C."/>
            <person name="Antonin V."/>
            <person name="Barry K.W."/>
            <person name="Bougher N.L."/>
            <person name="Buchanan P."/>
            <person name="Buyck B."/>
            <person name="Bense V."/>
            <person name="Catcheside P."/>
            <person name="Chovatia M."/>
            <person name="Cooper J."/>
            <person name="Damon W."/>
            <person name="Desjardin D."/>
            <person name="Finy P."/>
            <person name="Geml J."/>
            <person name="Haridas S."/>
            <person name="Hughes K."/>
            <person name="Justo A."/>
            <person name="Karasinski D."/>
            <person name="Kautmanova I."/>
            <person name="Kiss B."/>
            <person name="Kocsube S."/>
            <person name="Kotiranta H."/>
            <person name="LaButti K.M."/>
            <person name="Lechner B.E."/>
            <person name="Liimatainen K."/>
            <person name="Lipzen A."/>
            <person name="Lukacs Z."/>
            <person name="Mihaltcheva S."/>
            <person name="Morgado L.N."/>
            <person name="Niskanen T."/>
            <person name="Noordeloos M.E."/>
            <person name="Ohm R.A."/>
            <person name="Ortiz-Santana B."/>
            <person name="Ovrebo C."/>
            <person name="Racz N."/>
            <person name="Riley R."/>
            <person name="Savchenko A."/>
            <person name="Shiryaev A."/>
            <person name="Soop K."/>
            <person name="Spirin V."/>
            <person name="Szebenyi C."/>
            <person name="Tomsovsky M."/>
            <person name="Tulloss R.E."/>
            <person name="Uehling J."/>
            <person name="Grigoriev I.V."/>
            <person name="Vagvolgyi C."/>
            <person name="Papp T."/>
            <person name="Martin F.M."/>
            <person name="Miettinen O."/>
            <person name="Hibbett D.S."/>
            <person name="Nagy L.G."/>
        </authorList>
    </citation>
    <scope>NUCLEOTIDE SEQUENCE [LARGE SCALE GENOMIC DNA]</scope>
    <source>
        <strain evidence="11 12">CBS 121175</strain>
    </source>
</reference>
<evidence type="ECO:0000256" key="6">
    <source>
        <dbReference type="PROSITE-ProRule" id="PRU00076"/>
    </source>
</evidence>
<dbReference type="InterPro" id="IPR000742">
    <property type="entry name" value="EGF"/>
</dbReference>
<dbReference type="Proteomes" id="UP000307440">
    <property type="component" value="Unassembled WGS sequence"/>
</dbReference>
<comment type="caution">
    <text evidence="6">Lacks conserved residue(s) required for the propagation of feature annotation.</text>
</comment>
<evidence type="ECO:0000313" key="12">
    <source>
        <dbReference type="Proteomes" id="UP000307440"/>
    </source>
</evidence>
<dbReference type="STRING" id="230819.A0A5C3LBT4"/>
<feature type="signal peptide" evidence="9">
    <location>
        <begin position="1"/>
        <end position="18"/>
    </location>
</feature>
<feature type="compositionally biased region" description="Polar residues" evidence="7">
    <location>
        <begin position="820"/>
        <end position="829"/>
    </location>
</feature>
<dbReference type="Pfam" id="PF15913">
    <property type="entry name" value="Furin-like_2"/>
    <property type="match status" value="1"/>
</dbReference>
<keyword evidence="12" id="KW-1185">Reference proteome</keyword>
<comment type="subcellular location">
    <subcellularLocation>
        <location evidence="1">Secreted</location>
    </subcellularLocation>
</comment>
<keyword evidence="8" id="KW-0472">Membrane</keyword>
<dbReference type="Pfam" id="PF23106">
    <property type="entry name" value="EGF_Teneurin"/>
    <property type="match status" value="1"/>
</dbReference>
<feature type="region of interest" description="Disordered" evidence="7">
    <location>
        <begin position="771"/>
        <end position="803"/>
    </location>
</feature>
<evidence type="ECO:0000256" key="9">
    <source>
        <dbReference type="SAM" id="SignalP"/>
    </source>
</evidence>
<keyword evidence="2" id="KW-0964">Secreted</keyword>
<dbReference type="SMART" id="SM00181">
    <property type="entry name" value="EGF"/>
    <property type="match status" value="5"/>
</dbReference>
<feature type="disulfide bond" evidence="6">
    <location>
        <begin position="202"/>
        <end position="211"/>
    </location>
</feature>
<dbReference type="OrthoDB" id="18487at2759"/>
<keyword evidence="5" id="KW-0325">Glycoprotein</keyword>